<evidence type="ECO:0000256" key="1">
    <source>
        <dbReference type="ARBA" id="ARBA00004123"/>
    </source>
</evidence>
<reference evidence="6" key="1">
    <citation type="submission" date="2020-11" db="EMBL/GenBank/DDBJ databases">
        <title>Chlorella ohadii genome sequencing and assembly.</title>
        <authorList>
            <person name="Murik O."/>
            <person name="Treves H."/>
            <person name="Kedem I."/>
            <person name="Shotland Y."/>
            <person name="Kaplan A."/>
        </authorList>
    </citation>
    <scope>NUCLEOTIDE SEQUENCE</scope>
    <source>
        <strain evidence="6">1</strain>
    </source>
</reference>
<dbReference type="PANTHER" id="PTHR34935">
    <property type="entry name" value="PROTEIN TIC110, CHLOROPLASTIC"/>
    <property type="match status" value="1"/>
</dbReference>
<evidence type="ECO:0000259" key="5">
    <source>
        <dbReference type="PROSITE" id="PS51138"/>
    </source>
</evidence>
<keyword evidence="7" id="KW-1185">Reference proteome</keyword>
<dbReference type="Gene3D" id="1.10.1240.40">
    <property type="entry name" value="ENT domain"/>
    <property type="match status" value="1"/>
</dbReference>
<accession>A0AAD5DKK9</accession>
<comment type="caution">
    <text evidence="6">The sequence shown here is derived from an EMBL/GenBank/DDBJ whole genome shotgun (WGS) entry which is preliminary data.</text>
</comment>
<dbReference type="InterPro" id="IPR031610">
    <property type="entry name" value="TIC110"/>
</dbReference>
<dbReference type="Proteomes" id="UP001205105">
    <property type="component" value="Unassembled WGS sequence"/>
</dbReference>
<organism evidence="6 7">
    <name type="scientific">Chlorella ohadii</name>
    <dbReference type="NCBI Taxonomy" id="2649997"/>
    <lineage>
        <taxon>Eukaryota</taxon>
        <taxon>Viridiplantae</taxon>
        <taxon>Chlorophyta</taxon>
        <taxon>core chlorophytes</taxon>
        <taxon>Trebouxiophyceae</taxon>
        <taxon>Chlorellales</taxon>
        <taxon>Chlorellaceae</taxon>
        <taxon>Chlorella clade</taxon>
        <taxon>Chlorella</taxon>
    </lineage>
</organism>
<protein>
    <recommendedName>
        <fullName evidence="5">ENT domain-containing protein</fullName>
    </recommendedName>
</protein>
<evidence type="ECO:0000256" key="4">
    <source>
        <dbReference type="SAM" id="MobiDB-lite"/>
    </source>
</evidence>
<dbReference type="InterPro" id="IPR005491">
    <property type="entry name" value="ENT_dom"/>
</dbReference>
<dbReference type="Pfam" id="PF03735">
    <property type="entry name" value="ENT"/>
    <property type="match status" value="1"/>
</dbReference>
<dbReference type="EMBL" id="JADXDR010000095">
    <property type="protein sequence ID" value="KAI7839680.1"/>
    <property type="molecule type" value="Genomic_DNA"/>
</dbReference>
<name>A0AAD5DKK9_9CHLO</name>
<evidence type="ECO:0000256" key="3">
    <source>
        <dbReference type="SAM" id="Coils"/>
    </source>
</evidence>
<dbReference type="Pfam" id="PF16940">
    <property type="entry name" value="Tic110"/>
    <property type="match status" value="1"/>
</dbReference>
<proteinExistence type="predicted"/>
<keyword evidence="2" id="KW-0539">Nucleus</keyword>
<keyword evidence="3" id="KW-0175">Coiled coil</keyword>
<feature type="compositionally biased region" description="Low complexity" evidence="4">
    <location>
        <begin position="1030"/>
        <end position="1051"/>
    </location>
</feature>
<feature type="region of interest" description="Disordered" evidence="4">
    <location>
        <begin position="106"/>
        <end position="142"/>
    </location>
</feature>
<comment type="subcellular location">
    <subcellularLocation>
        <location evidence="1">Nucleus</location>
    </subcellularLocation>
</comment>
<dbReference type="GO" id="GO:0045037">
    <property type="term" value="P:protein import into chloroplast stroma"/>
    <property type="evidence" value="ECO:0007669"/>
    <property type="project" value="TreeGrafter"/>
</dbReference>
<dbReference type="GO" id="GO:0005634">
    <property type="term" value="C:nucleus"/>
    <property type="evidence" value="ECO:0007669"/>
    <property type="project" value="UniProtKB-SubCell"/>
</dbReference>
<dbReference type="SMART" id="SM01191">
    <property type="entry name" value="ENT"/>
    <property type="match status" value="1"/>
</dbReference>
<dbReference type="InterPro" id="IPR036142">
    <property type="entry name" value="ENT_dom-like_sf"/>
</dbReference>
<dbReference type="PANTHER" id="PTHR34935:SF3">
    <property type="entry name" value="PROTEIN TIC110, CHLOROPLASTIC"/>
    <property type="match status" value="1"/>
</dbReference>
<feature type="compositionally biased region" description="Basic and acidic residues" evidence="4">
    <location>
        <begin position="1066"/>
        <end position="1075"/>
    </location>
</feature>
<feature type="compositionally biased region" description="Low complexity" evidence="4">
    <location>
        <begin position="120"/>
        <end position="133"/>
    </location>
</feature>
<gene>
    <name evidence="6" type="ORF">COHA_006489</name>
</gene>
<evidence type="ECO:0000256" key="2">
    <source>
        <dbReference type="ARBA" id="ARBA00023242"/>
    </source>
</evidence>
<evidence type="ECO:0000313" key="6">
    <source>
        <dbReference type="EMBL" id="KAI7839680.1"/>
    </source>
</evidence>
<feature type="region of interest" description="Disordered" evidence="4">
    <location>
        <begin position="1063"/>
        <end position="1106"/>
    </location>
</feature>
<dbReference type="PROSITE" id="PS51138">
    <property type="entry name" value="ENT"/>
    <property type="match status" value="1"/>
</dbReference>
<dbReference type="GO" id="GO:0061927">
    <property type="term" value="C:TOC-TIC supercomplex I"/>
    <property type="evidence" value="ECO:0007669"/>
    <property type="project" value="TreeGrafter"/>
</dbReference>
<feature type="region of interest" description="Disordered" evidence="4">
    <location>
        <begin position="1017"/>
        <end position="1051"/>
    </location>
</feature>
<feature type="domain" description="ENT" evidence="5">
    <location>
        <begin position="2"/>
        <end position="88"/>
    </location>
</feature>
<evidence type="ECO:0000313" key="7">
    <source>
        <dbReference type="Proteomes" id="UP001205105"/>
    </source>
</evidence>
<feature type="coiled-coil region" evidence="3">
    <location>
        <begin position="281"/>
        <end position="352"/>
    </location>
</feature>
<dbReference type="SUPFAM" id="SSF158639">
    <property type="entry name" value="ENT-like"/>
    <property type="match status" value="1"/>
</dbReference>
<sequence length="1425" mass="154835">MTSPGLQALQLEAYSAVCRAFYAQESLQWEQEDVLTKLREFWNISNQTHSSITQEMRSDPDVVAVKNGGMPRLARTKTGLAAAAPAPSLGAAPSLQQTASMRRAPSRPAVGAGVSGGGIARAPSGIGRSRSTRGNGGYGGGADPNDYVGRRVWRLWPSENPPWVEGFVQGWDPDTGMYTVVYDPNTRESTEEQFAFSQSTEGPEYVMGEYVDMTAVHGSRRQHDKPWVSPEAYNAPPPAGLLAALAPPPSKKRKSVSGVPVPADAPFELTYLNARLPVAQEDELQQMLSVLERKERIVEAEINILEYQEANREDIEKRAALEKRFQELCDREAALMAEIATLRKEVEAMQAAAALQQPAFGRGLRPVGRPQQVSILRAARLAAVRRSARAARVQQRAVASTEALERCFPYEKQMDGMQSALAGLPAAGVYLLGAALAAGLGGAGFVGAQSLAPEGVKQAAKIGAAVVGAGIGAFLTKQLAAKRQSAAIIELSNLLVSLGNPTQLTRDMVAGVEAKYGCSLVATCPEEVKAIYGTFVEAAIPAGDAPLTGREPELITAFKAALGLTDVDAAPVHIDVGRRILRGRMEAGSRGEDIEARKTFQKLIYVSNLVFGDRQAAFLLPWGRVFGLNDAQVYVAKRDGAKNIFKQYLDSQGGELRSDKAFLVALKAAQQGARLADDEASSLVKEAARARVEGLLDAAVKCIRQRSRVRDYTEAMDALTTAIDFNRGLAALAADEEVIAGVGPTSILGGEWEKAEGRNKDVRELFRVYLEERLLRDGAFTDALEADAAELKTLMGLGNKEAAEMEADVKQAAYKRLLREEVTSGRLEAAASKAEVLGDLVERVRFDDEAAKAFHESLYRQKLASLLEKKKLSEEDDAELRKMQVMLCIPDADRDKMHGELCGQIFKDAVNEALGAGIDAFGFEDRRRVQQAFIDLRMERPAARAVLDDVARKYFLQFITQSRNTRNRLDAAKELKKLVFFSNICVAPLLDDLKTEEEKQAEIKAAEEQKQMMEMIRKAQEEQKKKAEAEAAGEAAPAAAEAGSSDTAAAEAEVKEILAEATAAAAKEEEAEKSEASSSSIKSLEKAETAAAARAGGERVGESGPVMKSQKDVTLAKDLDIRDRTDIYRNFLLYCMTGDVVQGPMGVTMVTERDEGEFARLSQLGDVLGLTQMDVYQVHTGMAEQAFKQQVQSVMGDGNLTPDRAAALEKMREQMGLPKENADKIIRGFTNQKAIASMQSLKAQGRLSLDKVLDLKEQGVDVASLLGDDVRQQLYRAEVVERLSDGTGNFSAERMLQELPEQLGLDAGKAQKVVTELAKDKKHTTLVQAVACLRQKKVGDTAKQLNNLLSCETAVPSGKAQEWKEKDEIADLFSAYVSKEAAREKQDAVQRILGLADAEAEGLRRIVQEGGWKLAAEEQQETAFF</sequence>
<feature type="compositionally biased region" description="Basic and acidic residues" evidence="4">
    <location>
        <begin position="1017"/>
        <end position="1029"/>
    </location>
</feature>